<evidence type="ECO:0000313" key="9">
    <source>
        <dbReference type="EMBL" id="EDO46432.1"/>
    </source>
</evidence>
<keyword evidence="4" id="KW-1015">Disulfide bond</keyword>
<sequence length="293" mass="32082">MTVANKSACEVACFVEPKCVSYNFHHETLTCQLSDTSNQTNYDALKDATGWIYRAIEDTCVGNSCPLWTFCHVGYGGITEHRCAICSQRNFVAHFSSSLHLSALKYHTVNLTDAITAAAWIKTMPSDKSRLQTIFHLSPANGHSDGFVVGFTSSVTTAMNGKWSNLVSVDLRDGRWHHVAVTWTIAAGNYKLYVDGAISDEGIYSGQPLMDAYLMVGQEQDSYGGGFDSTQAFLGSTVGANIWSRVLSESEIALLASSWCVLLEGDAVKWVDLYPTDEASQGDIKIECPRKCE</sequence>
<evidence type="ECO:0000256" key="6">
    <source>
        <dbReference type="PROSITE-ProRule" id="PRU01172"/>
    </source>
</evidence>
<protein>
    <recommendedName>
        <fullName evidence="11">Apple domain-containing protein</fullName>
    </recommendedName>
</protein>
<dbReference type="InParanoid" id="A7RQ47"/>
<keyword evidence="2" id="KW-0479">Metal-binding</keyword>
<dbReference type="Pfam" id="PF00024">
    <property type="entry name" value="PAN_1"/>
    <property type="match status" value="1"/>
</dbReference>
<comment type="cofactor">
    <cofactor evidence="1">
        <name>Ca(2+)</name>
        <dbReference type="ChEBI" id="CHEBI:29108"/>
    </cofactor>
</comment>
<feature type="domain" description="Pentraxin (PTX)" evidence="8">
    <location>
        <begin position="87"/>
        <end position="292"/>
    </location>
</feature>
<dbReference type="SMART" id="SM00159">
    <property type="entry name" value="PTX"/>
    <property type="match status" value="1"/>
</dbReference>
<keyword evidence="3" id="KW-0106">Calcium</keyword>
<dbReference type="EMBL" id="DS469527">
    <property type="protein sequence ID" value="EDO46432.1"/>
    <property type="molecule type" value="Genomic_DNA"/>
</dbReference>
<evidence type="ECO:0000259" key="7">
    <source>
        <dbReference type="PROSITE" id="PS50948"/>
    </source>
</evidence>
<dbReference type="PANTHER" id="PTHR19277:SF161">
    <property type="entry name" value="LAMININ G DOMAIN-CONTAINING PROTEIN"/>
    <property type="match status" value="1"/>
</dbReference>
<evidence type="ECO:0000256" key="5">
    <source>
        <dbReference type="ARBA" id="ARBA00023180"/>
    </source>
</evidence>
<dbReference type="InterPro" id="IPR013320">
    <property type="entry name" value="ConA-like_dom_sf"/>
</dbReference>
<comment type="caution">
    <text evidence="6">Lacks conserved residue(s) required for the propagation of feature annotation.</text>
</comment>
<organism evidence="9 10">
    <name type="scientific">Nematostella vectensis</name>
    <name type="common">Starlet sea anemone</name>
    <dbReference type="NCBI Taxonomy" id="45351"/>
    <lineage>
        <taxon>Eukaryota</taxon>
        <taxon>Metazoa</taxon>
        <taxon>Cnidaria</taxon>
        <taxon>Anthozoa</taxon>
        <taxon>Hexacorallia</taxon>
        <taxon>Actiniaria</taxon>
        <taxon>Edwardsiidae</taxon>
        <taxon>Nematostella</taxon>
    </lineage>
</organism>
<dbReference type="Gene3D" id="2.60.120.200">
    <property type="match status" value="1"/>
</dbReference>
<dbReference type="SUPFAM" id="SSF49899">
    <property type="entry name" value="Concanavalin A-like lectins/glucanases"/>
    <property type="match status" value="1"/>
</dbReference>
<dbReference type="KEGG" id="nve:5518611"/>
<evidence type="ECO:0000256" key="4">
    <source>
        <dbReference type="ARBA" id="ARBA00023157"/>
    </source>
</evidence>
<evidence type="ECO:0000256" key="3">
    <source>
        <dbReference type="ARBA" id="ARBA00022837"/>
    </source>
</evidence>
<dbReference type="AlphaFoldDB" id="A7RQ47"/>
<gene>
    <name evidence="9" type="ORF">NEMVEDRAFT_v1g200442</name>
</gene>
<dbReference type="PROSITE" id="PS51828">
    <property type="entry name" value="PTX_2"/>
    <property type="match status" value="1"/>
</dbReference>
<name>A7RQ47_NEMVE</name>
<dbReference type="OrthoDB" id="5949213at2759"/>
<evidence type="ECO:0000259" key="8">
    <source>
        <dbReference type="PROSITE" id="PS51828"/>
    </source>
</evidence>
<evidence type="ECO:0000313" key="10">
    <source>
        <dbReference type="Proteomes" id="UP000001593"/>
    </source>
</evidence>
<dbReference type="PANTHER" id="PTHR19277">
    <property type="entry name" value="PENTRAXIN"/>
    <property type="match status" value="1"/>
</dbReference>
<dbReference type="GO" id="GO:0046872">
    <property type="term" value="F:metal ion binding"/>
    <property type="evidence" value="ECO:0007669"/>
    <property type="project" value="UniProtKB-KW"/>
</dbReference>
<dbReference type="InterPro" id="IPR001759">
    <property type="entry name" value="PTX_dom"/>
</dbReference>
<evidence type="ECO:0000256" key="1">
    <source>
        <dbReference type="ARBA" id="ARBA00001913"/>
    </source>
</evidence>
<accession>A7RQ47</accession>
<evidence type="ECO:0000256" key="2">
    <source>
        <dbReference type="ARBA" id="ARBA00022723"/>
    </source>
</evidence>
<dbReference type="PROSITE" id="PS50948">
    <property type="entry name" value="PAN"/>
    <property type="match status" value="1"/>
</dbReference>
<dbReference type="InterPro" id="IPR003609">
    <property type="entry name" value="Pan_app"/>
</dbReference>
<dbReference type="STRING" id="45351.A7RQ47"/>
<dbReference type="PhylomeDB" id="A7RQ47"/>
<dbReference type="Pfam" id="PF00354">
    <property type="entry name" value="Pentaxin"/>
    <property type="match status" value="1"/>
</dbReference>
<dbReference type="PRINTS" id="PR00895">
    <property type="entry name" value="PENTAXIN"/>
</dbReference>
<proteinExistence type="predicted"/>
<dbReference type="Proteomes" id="UP000001593">
    <property type="component" value="Unassembled WGS sequence"/>
</dbReference>
<reference evidence="9 10" key="1">
    <citation type="journal article" date="2007" name="Science">
        <title>Sea anemone genome reveals ancestral eumetazoan gene repertoire and genomic organization.</title>
        <authorList>
            <person name="Putnam N.H."/>
            <person name="Srivastava M."/>
            <person name="Hellsten U."/>
            <person name="Dirks B."/>
            <person name="Chapman J."/>
            <person name="Salamov A."/>
            <person name="Terry A."/>
            <person name="Shapiro H."/>
            <person name="Lindquist E."/>
            <person name="Kapitonov V.V."/>
            <person name="Jurka J."/>
            <person name="Genikhovich G."/>
            <person name="Grigoriev I.V."/>
            <person name="Lucas S.M."/>
            <person name="Steele R.E."/>
            <person name="Finnerty J.R."/>
            <person name="Technau U."/>
            <person name="Martindale M.Q."/>
            <person name="Rokhsar D.S."/>
        </authorList>
    </citation>
    <scope>NUCLEOTIDE SEQUENCE [LARGE SCALE GENOMIC DNA]</scope>
    <source>
        <strain evidence="10">CH2 X CH6</strain>
    </source>
</reference>
<dbReference type="HOGENOM" id="CLU_056073_0_0_1"/>
<keyword evidence="10" id="KW-1185">Reference proteome</keyword>
<dbReference type="OMA" id="GITEHRC"/>
<dbReference type="eggNOG" id="KOG1565">
    <property type="taxonomic scope" value="Eukaryota"/>
</dbReference>
<evidence type="ECO:0008006" key="11">
    <source>
        <dbReference type="Google" id="ProtNLM"/>
    </source>
</evidence>
<dbReference type="InterPro" id="IPR051360">
    <property type="entry name" value="Neuronal_Pentraxin_Related"/>
</dbReference>
<keyword evidence="5" id="KW-0325">Glycoprotein</keyword>
<feature type="domain" description="Apple" evidence="7">
    <location>
        <begin position="1"/>
        <end position="60"/>
    </location>
</feature>